<dbReference type="EMBL" id="LAZR01066571">
    <property type="protein sequence ID" value="KKK53312.1"/>
    <property type="molecule type" value="Genomic_DNA"/>
</dbReference>
<gene>
    <name evidence="1" type="ORF">LCGC14_3096030</name>
</gene>
<comment type="caution">
    <text evidence="1">The sequence shown here is derived from an EMBL/GenBank/DDBJ whole genome shotgun (WGS) entry which is preliminary data.</text>
</comment>
<organism evidence="1">
    <name type="scientific">marine sediment metagenome</name>
    <dbReference type="NCBI Taxonomy" id="412755"/>
    <lineage>
        <taxon>unclassified sequences</taxon>
        <taxon>metagenomes</taxon>
        <taxon>ecological metagenomes</taxon>
    </lineage>
</organism>
<sequence>VKVSIIQLAFSIDKELSFNKLSFELLPQKNPD</sequence>
<protein>
    <submittedName>
        <fullName evidence="1">Uncharacterized protein</fullName>
    </submittedName>
</protein>
<proteinExistence type="predicted"/>
<feature type="non-terminal residue" evidence="1">
    <location>
        <position position="1"/>
    </location>
</feature>
<accession>A0A0F8W922</accession>
<dbReference type="AlphaFoldDB" id="A0A0F8W922"/>
<evidence type="ECO:0000313" key="1">
    <source>
        <dbReference type="EMBL" id="KKK53312.1"/>
    </source>
</evidence>
<name>A0A0F8W922_9ZZZZ</name>
<reference evidence="1" key="1">
    <citation type="journal article" date="2015" name="Nature">
        <title>Complex archaea that bridge the gap between prokaryotes and eukaryotes.</title>
        <authorList>
            <person name="Spang A."/>
            <person name="Saw J.H."/>
            <person name="Jorgensen S.L."/>
            <person name="Zaremba-Niedzwiedzka K."/>
            <person name="Martijn J."/>
            <person name="Lind A.E."/>
            <person name="van Eijk R."/>
            <person name="Schleper C."/>
            <person name="Guy L."/>
            <person name="Ettema T.J."/>
        </authorList>
    </citation>
    <scope>NUCLEOTIDE SEQUENCE</scope>
</reference>